<dbReference type="Proteomes" id="UP000240978">
    <property type="component" value="Unassembled WGS sequence"/>
</dbReference>
<comment type="caution">
    <text evidence="6">The sequence shown here is derived from an EMBL/GenBank/DDBJ whole genome shotgun (WGS) entry which is preliminary data.</text>
</comment>
<dbReference type="InterPro" id="IPR034074">
    <property type="entry name" value="Y4bN_pept_dom"/>
</dbReference>
<protein>
    <submittedName>
        <fullName evidence="6">Subtilase family protein</fullName>
    </submittedName>
</protein>
<dbReference type="Gene3D" id="3.40.50.200">
    <property type="entry name" value="Peptidase S8/S53 domain"/>
    <property type="match status" value="1"/>
</dbReference>
<accession>A0A2P8G0P8</accession>
<dbReference type="RefSeq" id="WP_106603899.1">
    <property type="nucleotide sequence ID" value="NZ_PYGK01000009.1"/>
</dbReference>
<reference evidence="6 7" key="1">
    <citation type="submission" date="2018-03" db="EMBL/GenBank/DDBJ databases">
        <title>Genomic Encyclopedia of Archaeal and Bacterial Type Strains, Phase II (KMG-II): from individual species to whole genera.</title>
        <authorList>
            <person name="Goeker M."/>
        </authorList>
    </citation>
    <scope>NUCLEOTIDE SEQUENCE [LARGE SCALE GENOMIC DNA]</scope>
    <source>
        <strain evidence="6 7">DSM 18107</strain>
    </source>
</reference>
<evidence type="ECO:0000256" key="2">
    <source>
        <dbReference type="ARBA" id="ARBA00022670"/>
    </source>
</evidence>
<name>A0A2P8G0P8_9BACT</name>
<keyword evidence="2" id="KW-0645">Protease</keyword>
<proteinExistence type="inferred from homology"/>
<dbReference type="PRINTS" id="PR00723">
    <property type="entry name" value="SUBTILISIN"/>
</dbReference>
<dbReference type="GO" id="GO:0006508">
    <property type="term" value="P:proteolysis"/>
    <property type="evidence" value="ECO:0007669"/>
    <property type="project" value="UniProtKB-KW"/>
</dbReference>
<evidence type="ECO:0000313" key="6">
    <source>
        <dbReference type="EMBL" id="PSL27546.1"/>
    </source>
</evidence>
<dbReference type="InterPro" id="IPR000209">
    <property type="entry name" value="Peptidase_S8/S53_dom"/>
</dbReference>
<evidence type="ECO:0000313" key="7">
    <source>
        <dbReference type="Proteomes" id="UP000240978"/>
    </source>
</evidence>
<comment type="similarity">
    <text evidence="1">Belongs to the peptidase S8 family.</text>
</comment>
<evidence type="ECO:0000256" key="4">
    <source>
        <dbReference type="ARBA" id="ARBA00022825"/>
    </source>
</evidence>
<dbReference type="GO" id="GO:0004252">
    <property type="term" value="F:serine-type endopeptidase activity"/>
    <property type="evidence" value="ECO:0007669"/>
    <property type="project" value="InterPro"/>
</dbReference>
<keyword evidence="3" id="KW-0378">Hydrolase</keyword>
<evidence type="ECO:0000256" key="3">
    <source>
        <dbReference type="ARBA" id="ARBA00022801"/>
    </source>
</evidence>
<dbReference type="PANTHER" id="PTHR43806:SF11">
    <property type="entry name" value="CEREVISIN-RELATED"/>
    <property type="match status" value="1"/>
</dbReference>
<dbReference type="PANTHER" id="PTHR43806">
    <property type="entry name" value="PEPTIDASE S8"/>
    <property type="match status" value="1"/>
</dbReference>
<dbReference type="EMBL" id="PYGK01000009">
    <property type="protein sequence ID" value="PSL27546.1"/>
    <property type="molecule type" value="Genomic_DNA"/>
</dbReference>
<evidence type="ECO:0000256" key="1">
    <source>
        <dbReference type="ARBA" id="ARBA00011073"/>
    </source>
</evidence>
<dbReference type="InterPro" id="IPR050131">
    <property type="entry name" value="Peptidase_S8_subtilisin-like"/>
</dbReference>
<keyword evidence="7" id="KW-1185">Reference proteome</keyword>
<dbReference type="InterPro" id="IPR015500">
    <property type="entry name" value="Peptidase_S8_subtilisin-rel"/>
</dbReference>
<evidence type="ECO:0000259" key="5">
    <source>
        <dbReference type="Pfam" id="PF00082"/>
    </source>
</evidence>
<dbReference type="CDD" id="cd04847">
    <property type="entry name" value="Peptidases_S8_Subtilisin_like_2"/>
    <property type="match status" value="1"/>
</dbReference>
<gene>
    <name evidence="6" type="ORF">CLV42_10980</name>
</gene>
<dbReference type="AlphaFoldDB" id="A0A2P8G0P8"/>
<dbReference type="InterPro" id="IPR036852">
    <property type="entry name" value="Peptidase_S8/S53_dom_sf"/>
</dbReference>
<feature type="domain" description="Peptidase S8/S53" evidence="5">
    <location>
        <begin position="266"/>
        <end position="609"/>
    </location>
</feature>
<sequence>MPDNRFVYLSNQWQNNESFKRQRGFTTSNEREEEDAEPKTIREFQKDRLRTSYAEFFTKQRVRNENRAIHFDANIDLIKISFYVTFNDDLKRKFFERYGLSSVEFSRFNKTVTFEVVSDITSQNFFRHVHTIINSPEGTGYVNQPFNLIALVMHFEFIDTRARWVSASLSGSLLTLISSANPIYTIQKNTLFRFLQERQLTFSYDQQAPDLIEVAVNDRNQLREIADNFDIVKAITSTRALRVRPGQYGELRRDYGFTVIVPEQLTIVGVIDTGVTRITPLQDILTNFSYDHTGNGAFWDESGHGTSVAGLVALGAEFYASTDEVYTAKARIAVIKALQFNNDNLNISRILADIRSARQTHNVRLFNLSLNISSAKEYNSTYSHFAYELDKLAHELDVLVFIAVGNIDPDYLGDALADPLHPDHKYPVFFYKPDSTSDGHRCENTNICEPAESLNNISVGALAGNLEQNDQSDVTPNALYPAYYTRKFHFDYSVNINSTPLRKNQRNKHLVKPDVVFDGGDLFVYEAGMEILRAHNHPEGGYFARTAGTSLATPLITSYAAQILNAYPELRTQTVKAILINAATFYKKDNLPAFRNSTEALLKNLVGFGKPQKEKLLNTEDNSILFLIEDVIAIGEIITIPINLPPYLKDAGNKLKFEITLCYSFLPVKDNHLNYLPLHISFNLIKSVDVQVAANAGQVVYGIKNSFRWSEDHFGLDNRLFSNSQSATYILQPRDISAADNAVALAVRCLLKNEIPEEYSRQAKRIAHRFSMVIRITEQQTQSVNNSLYQQILACNEIKNIAAATNEVDIDVDVDL</sequence>
<organism evidence="6 7">
    <name type="scientific">Chitinophaga ginsengisoli</name>
    <dbReference type="NCBI Taxonomy" id="363837"/>
    <lineage>
        <taxon>Bacteria</taxon>
        <taxon>Pseudomonadati</taxon>
        <taxon>Bacteroidota</taxon>
        <taxon>Chitinophagia</taxon>
        <taxon>Chitinophagales</taxon>
        <taxon>Chitinophagaceae</taxon>
        <taxon>Chitinophaga</taxon>
    </lineage>
</organism>
<dbReference type="SUPFAM" id="SSF52743">
    <property type="entry name" value="Subtilisin-like"/>
    <property type="match status" value="1"/>
</dbReference>
<dbReference type="OrthoDB" id="1100338at2"/>
<dbReference type="Pfam" id="PF00082">
    <property type="entry name" value="Peptidase_S8"/>
    <property type="match status" value="1"/>
</dbReference>
<keyword evidence="4" id="KW-0720">Serine protease</keyword>